<evidence type="ECO:0000313" key="3">
    <source>
        <dbReference type="EMBL" id="NMO80033.1"/>
    </source>
</evidence>
<evidence type="ECO:0000259" key="2">
    <source>
        <dbReference type="PROSITE" id="PS50994"/>
    </source>
</evidence>
<dbReference type="Pfam" id="PF00665">
    <property type="entry name" value="rve"/>
    <property type="match status" value="1"/>
</dbReference>
<dbReference type="InterPro" id="IPR025948">
    <property type="entry name" value="HTH-like_dom"/>
</dbReference>
<dbReference type="RefSeq" id="WP_016205485.1">
    <property type="nucleotide sequence ID" value="NZ_JABBPK010000001.1"/>
</dbReference>
<dbReference type="InterPro" id="IPR050900">
    <property type="entry name" value="Transposase_IS3/IS150/IS904"/>
</dbReference>
<dbReference type="Proteomes" id="UP000588491">
    <property type="component" value="Unassembled WGS sequence"/>
</dbReference>
<organism evidence="3 4">
    <name type="scientific">Niallia alba</name>
    <dbReference type="NCBI Taxonomy" id="2729105"/>
    <lineage>
        <taxon>Bacteria</taxon>
        <taxon>Bacillati</taxon>
        <taxon>Bacillota</taxon>
        <taxon>Bacilli</taxon>
        <taxon>Bacillales</taxon>
        <taxon>Bacillaceae</taxon>
        <taxon>Niallia</taxon>
    </lineage>
</organism>
<evidence type="ECO:0000256" key="1">
    <source>
        <dbReference type="ARBA" id="ARBA00002286"/>
    </source>
</evidence>
<comment type="function">
    <text evidence="1">Involved in the transposition of the insertion sequence.</text>
</comment>
<sequence length="285" mass="33602">MDELKKKYPIGKICAKLQISRAGYYKYEKKKEKKKRESKKERQLKEYIQLIYEEHKSRYGYRKIRAVLNNQYNIPASEKVVRRLMQELGLKSKARKWKKGTKQHKVASAGFIYENILQRDFSTKRINEKWVTDVTEISYGNGKLYLSTILDLHNNRVLGHSIAEIHDVNLVKASLLDALKKRKNKNKKLILHSDQGFTYRSTKWHQLVAKNQLTPSMSRKANPFDNACIESFFSYLKTECLEELKVAHNQIEAIKVINDFVYYYNHKRIQSTLNYKTPNQYVAAS</sequence>
<dbReference type="PANTHER" id="PTHR46889">
    <property type="entry name" value="TRANSPOSASE INSF FOR INSERTION SEQUENCE IS3B-RELATED"/>
    <property type="match status" value="1"/>
</dbReference>
<dbReference type="PROSITE" id="PS50994">
    <property type="entry name" value="INTEGRASE"/>
    <property type="match status" value="1"/>
</dbReference>
<dbReference type="EMBL" id="JABBPK010000001">
    <property type="protein sequence ID" value="NMO80033.1"/>
    <property type="molecule type" value="Genomic_DNA"/>
</dbReference>
<dbReference type="InterPro" id="IPR036397">
    <property type="entry name" value="RNaseH_sf"/>
</dbReference>
<dbReference type="InterPro" id="IPR012337">
    <property type="entry name" value="RNaseH-like_sf"/>
</dbReference>
<keyword evidence="4" id="KW-1185">Reference proteome</keyword>
<protein>
    <submittedName>
        <fullName evidence="3">IS3 family transposase</fullName>
    </submittedName>
</protein>
<dbReference type="AlphaFoldDB" id="A0A7Y0KCN1"/>
<dbReference type="GO" id="GO:0003676">
    <property type="term" value="F:nucleic acid binding"/>
    <property type="evidence" value="ECO:0007669"/>
    <property type="project" value="InterPro"/>
</dbReference>
<dbReference type="Pfam" id="PF13333">
    <property type="entry name" value="rve_2"/>
    <property type="match status" value="1"/>
</dbReference>
<dbReference type="SUPFAM" id="SSF53098">
    <property type="entry name" value="Ribonuclease H-like"/>
    <property type="match status" value="1"/>
</dbReference>
<reference evidence="3 4" key="1">
    <citation type="submission" date="2020-04" db="EMBL/GenBank/DDBJ databases">
        <title>Bacillus sp. UniB3 isolated from commercial digestive syrup.</title>
        <authorList>
            <person name="Thorat V."/>
            <person name="Kirdat K."/>
            <person name="Tiwarekar B."/>
            <person name="Yadav A."/>
        </authorList>
    </citation>
    <scope>NUCLEOTIDE SEQUENCE [LARGE SCALE GENOMIC DNA]</scope>
    <source>
        <strain evidence="3 4">UniB3</strain>
    </source>
</reference>
<evidence type="ECO:0000313" key="4">
    <source>
        <dbReference type="Proteomes" id="UP000588491"/>
    </source>
</evidence>
<dbReference type="InterPro" id="IPR001584">
    <property type="entry name" value="Integrase_cat-core"/>
</dbReference>
<dbReference type="Gene3D" id="3.30.420.10">
    <property type="entry name" value="Ribonuclease H-like superfamily/Ribonuclease H"/>
    <property type="match status" value="1"/>
</dbReference>
<dbReference type="Pfam" id="PF13276">
    <property type="entry name" value="HTH_21"/>
    <property type="match status" value="1"/>
</dbReference>
<comment type="caution">
    <text evidence="3">The sequence shown here is derived from an EMBL/GenBank/DDBJ whole genome shotgun (WGS) entry which is preliminary data.</text>
</comment>
<feature type="domain" description="Integrase catalytic" evidence="2">
    <location>
        <begin position="121"/>
        <end position="285"/>
    </location>
</feature>
<proteinExistence type="predicted"/>
<gene>
    <name evidence="3" type="ORF">HHU08_24240</name>
</gene>
<dbReference type="GO" id="GO:0015074">
    <property type="term" value="P:DNA integration"/>
    <property type="evidence" value="ECO:0007669"/>
    <property type="project" value="InterPro"/>
</dbReference>
<name>A0A7Y0KCN1_9BACI</name>
<dbReference type="NCBIfam" id="NF033516">
    <property type="entry name" value="transpos_IS3"/>
    <property type="match status" value="1"/>
</dbReference>
<accession>A0A7Y0KCN1</accession>
<dbReference type="InterPro" id="IPR048020">
    <property type="entry name" value="Transpos_IS3"/>
</dbReference>
<dbReference type="PANTHER" id="PTHR46889:SF7">
    <property type="entry name" value="TRANSPOSASE FOR INSERTION SEQUENCE ELEMENT IS904"/>
    <property type="match status" value="1"/>
</dbReference>